<evidence type="ECO:0000259" key="9">
    <source>
        <dbReference type="PROSITE" id="PS50850"/>
    </source>
</evidence>
<dbReference type="Pfam" id="PF07690">
    <property type="entry name" value="MFS_1"/>
    <property type="match status" value="1"/>
</dbReference>
<feature type="transmembrane region" description="Helical" evidence="8">
    <location>
        <begin position="317"/>
        <end position="333"/>
    </location>
</feature>
<dbReference type="PROSITE" id="PS50850">
    <property type="entry name" value="MFS"/>
    <property type="match status" value="1"/>
</dbReference>
<keyword evidence="7 8" id="KW-0472">Membrane</keyword>
<evidence type="ECO:0000313" key="11">
    <source>
        <dbReference type="Proteomes" id="UP001500842"/>
    </source>
</evidence>
<keyword evidence="6 8" id="KW-1133">Transmembrane helix</keyword>
<organism evidence="10 11">
    <name type="scientific">Nocardioides humi</name>
    <dbReference type="NCBI Taxonomy" id="449461"/>
    <lineage>
        <taxon>Bacteria</taxon>
        <taxon>Bacillati</taxon>
        <taxon>Actinomycetota</taxon>
        <taxon>Actinomycetes</taxon>
        <taxon>Propionibacteriales</taxon>
        <taxon>Nocardioidaceae</taxon>
        <taxon>Nocardioides</taxon>
    </lineage>
</organism>
<feature type="transmembrane region" description="Helical" evidence="8">
    <location>
        <begin position="150"/>
        <end position="171"/>
    </location>
</feature>
<keyword evidence="11" id="KW-1185">Reference proteome</keyword>
<feature type="domain" description="Major facilitator superfamily (MFS) profile" evidence="9">
    <location>
        <begin position="22"/>
        <end position="406"/>
    </location>
</feature>
<comment type="caution">
    <text evidence="10">The sequence shown here is derived from an EMBL/GenBank/DDBJ whole genome shotgun (WGS) entry which is preliminary data.</text>
</comment>
<comment type="subcellular location">
    <subcellularLocation>
        <location evidence="1">Cell membrane</location>
        <topology evidence="1">Multi-pass membrane protein</topology>
    </subcellularLocation>
</comment>
<evidence type="ECO:0000256" key="1">
    <source>
        <dbReference type="ARBA" id="ARBA00004651"/>
    </source>
</evidence>
<feature type="transmembrane region" description="Helical" evidence="8">
    <location>
        <begin position="354"/>
        <end position="374"/>
    </location>
</feature>
<dbReference type="NCBIfam" id="TIGR00710">
    <property type="entry name" value="efflux_Bcr_CflA"/>
    <property type="match status" value="1"/>
</dbReference>
<feature type="transmembrane region" description="Helical" evidence="8">
    <location>
        <begin position="263"/>
        <end position="280"/>
    </location>
</feature>
<evidence type="ECO:0000256" key="3">
    <source>
        <dbReference type="ARBA" id="ARBA00022448"/>
    </source>
</evidence>
<dbReference type="InterPro" id="IPR036259">
    <property type="entry name" value="MFS_trans_sf"/>
</dbReference>
<evidence type="ECO:0000256" key="5">
    <source>
        <dbReference type="ARBA" id="ARBA00022692"/>
    </source>
</evidence>
<keyword evidence="3" id="KW-0813">Transport</keyword>
<dbReference type="EMBL" id="BAAAOR010000016">
    <property type="protein sequence ID" value="GAA1518430.1"/>
    <property type="molecule type" value="Genomic_DNA"/>
</dbReference>
<feature type="transmembrane region" description="Helical" evidence="8">
    <location>
        <begin position="380"/>
        <end position="401"/>
    </location>
</feature>
<reference evidence="10 11" key="1">
    <citation type="journal article" date="2019" name="Int. J. Syst. Evol. Microbiol.">
        <title>The Global Catalogue of Microorganisms (GCM) 10K type strain sequencing project: providing services to taxonomists for standard genome sequencing and annotation.</title>
        <authorList>
            <consortium name="The Broad Institute Genomics Platform"/>
            <consortium name="The Broad Institute Genome Sequencing Center for Infectious Disease"/>
            <person name="Wu L."/>
            <person name="Ma J."/>
        </authorList>
    </citation>
    <scope>NUCLEOTIDE SEQUENCE [LARGE SCALE GENOMIC DNA]</scope>
    <source>
        <strain evidence="10 11">JCM 14942</strain>
    </source>
</reference>
<accession>A0ABN2AIS9</accession>
<evidence type="ECO:0000256" key="4">
    <source>
        <dbReference type="ARBA" id="ARBA00022475"/>
    </source>
</evidence>
<dbReference type="PANTHER" id="PTHR23502">
    <property type="entry name" value="MAJOR FACILITATOR SUPERFAMILY"/>
    <property type="match status" value="1"/>
</dbReference>
<dbReference type="Gene3D" id="1.20.1720.10">
    <property type="entry name" value="Multidrug resistance protein D"/>
    <property type="match status" value="1"/>
</dbReference>
<feature type="transmembrane region" description="Helical" evidence="8">
    <location>
        <begin position="20"/>
        <end position="37"/>
    </location>
</feature>
<dbReference type="Proteomes" id="UP001500842">
    <property type="component" value="Unassembled WGS sequence"/>
</dbReference>
<proteinExistence type="inferred from homology"/>
<gene>
    <name evidence="10" type="ORF">GCM10009788_23110</name>
</gene>
<comment type="similarity">
    <text evidence="2">Belongs to the major facilitator superfamily. Bcr/CmlA family.</text>
</comment>
<dbReference type="CDD" id="cd17320">
    <property type="entry name" value="MFS_MdfA_MDR_like"/>
    <property type="match status" value="1"/>
</dbReference>
<dbReference type="PANTHER" id="PTHR23502:SF132">
    <property type="entry name" value="POLYAMINE TRANSPORTER 2-RELATED"/>
    <property type="match status" value="1"/>
</dbReference>
<protein>
    <submittedName>
        <fullName evidence="10">Multidrug effflux MFS transporter</fullName>
    </submittedName>
</protein>
<dbReference type="InterPro" id="IPR005829">
    <property type="entry name" value="Sugar_transporter_CS"/>
</dbReference>
<keyword evidence="4" id="KW-1003">Cell membrane</keyword>
<keyword evidence="5 8" id="KW-0812">Transmembrane</keyword>
<feature type="transmembrane region" description="Helical" evidence="8">
    <location>
        <begin position="119"/>
        <end position="138"/>
    </location>
</feature>
<name>A0ABN2AIS9_9ACTN</name>
<evidence type="ECO:0000256" key="6">
    <source>
        <dbReference type="ARBA" id="ARBA00022989"/>
    </source>
</evidence>
<feature type="transmembrane region" description="Helical" evidence="8">
    <location>
        <begin position="226"/>
        <end position="251"/>
    </location>
</feature>
<evidence type="ECO:0000256" key="7">
    <source>
        <dbReference type="ARBA" id="ARBA00023136"/>
    </source>
</evidence>
<dbReference type="RefSeq" id="WP_141005699.1">
    <property type="nucleotide sequence ID" value="NZ_BAAAOR010000016.1"/>
</dbReference>
<feature type="transmembrane region" description="Helical" evidence="8">
    <location>
        <begin position="88"/>
        <end position="107"/>
    </location>
</feature>
<evidence type="ECO:0000313" key="10">
    <source>
        <dbReference type="EMBL" id="GAA1518430.1"/>
    </source>
</evidence>
<evidence type="ECO:0000256" key="8">
    <source>
        <dbReference type="SAM" id="Phobius"/>
    </source>
</evidence>
<dbReference type="SUPFAM" id="SSF103473">
    <property type="entry name" value="MFS general substrate transporter"/>
    <property type="match status" value="1"/>
</dbReference>
<evidence type="ECO:0000256" key="2">
    <source>
        <dbReference type="ARBA" id="ARBA00006236"/>
    </source>
</evidence>
<dbReference type="InterPro" id="IPR011701">
    <property type="entry name" value="MFS"/>
</dbReference>
<feature type="transmembrane region" description="Helical" evidence="8">
    <location>
        <begin position="292"/>
        <end position="311"/>
    </location>
</feature>
<dbReference type="InterPro" id="IPR020846">
    <property type="entry name" value="MFS_dom"/>
</dbReference>
<feature type="transmembrane region" description="Helical" evidence="8">
    <location>
        <begin position="57"/>
        <end position="76"/>
    </location>
</feature>
<feature type="transmembrane region" description="Helical" evidence="8">
    <location>
        <begin position="177"/>
        <end position="196"/>
    </location>
</feature>
<dbReference type="InterPro" id="IPR004812">
    <property type="entry name" value="Efflux_drug-R_Bcr/CmlA"/>
</dbReference>
<sequence length="411" mass="41723">MTAAETPLTGLTTPAGHRTAPVLAVVATLMALAPFSMDMYLPALPRMAADLGTTPSHVQLSLTGMLVGLAVGQLLVGPLADVVGRRTPVLVGLSCHVGASLLCYLAADATVLAGVRVLQGLSCAAVTVVSMATVRDLFAGGDYARVMSRMFLVIGVAPVIAPAAGGIVIAHADWPNVFLVLAALGVALLALALMAFPETLPTSRRAPAGLTATRASYGELLRDRGYLSLILVGGLMFSTLFCYVSGASFLFQDRFGLSEQQSGLMFAANAVGLTVLAQLNPRLIRAFGPARVLIVATSAGVLSAGTLLVLLSADAPFGWVVAALGVSVAGYGLSMPNSQALALARQGHRAGTAAALMGFTQFVIGSAVAPAVGLGGADGVAMAVVMLAATAGAAILMWAVVRRDEGTMAVR</sequence>
<dbReference type="PROSITE" id="PS00216">
    <property type="entry name" value="SUGAR_TRANSPORT_1"/>
    <property type="match status" value="1"/>
</dbReference>